<feature type="compositionally biased region" description="Polar residues" evidence="1">
    <location>
        <begin position="1"/>
        <end position="17"/>
    </location>
</feature>
<feature type="compositionally biased region" description="Basic and acidic residues" evidence="1">
    <location>
        <begin position="252"/>
        <end position="261"/>
    </location>
</feature>
<feature type="compositionally biased region" description="Low complexity" evidence="1">
    <location>
        <begin position="27"/>
        <end position="47"/>
    </location>
</feature>
<feature type="region of interest" description="Disordered" evidence="1">
    <location>
        <begin position="212"/>
        <end position="261"/>
    </location>
</feature>
<gene>
    <name evidence="2" type="ORF">AYL99_02647</name>
</gene>
<dbReference type="GeneID" id="30006817"/>
<dbReference type="OrthoDB" id="5398515at2759"/>
<dbReference type="RefSeq" id="XP_018696787.1">
    <property type="nucleotide sequence ID" value="XM_018834163.1"/>
</dbReference>
<keyword evidence="3" id="KW-1185">Reference proteome</keyword>
<feature type="region of interest" description="Disordered" evidence="1">
    <location>
        <begin position="287"/>
        <end position="456"/>
    </location>
</feature>
<feature type="compositionally biased region" description="Basic and acidic residues" evidence="1">
    <location>
        <begin position="212"/>
        <end position="222"/>
    </location>
</feature>
<reference evidence="2 3" key="1">
    <citation type="submission" date="2016-04" db="EMBL/GenBank/DDBJ databases">
        <title>Draft genome of Fonsecaea erecta CBS 125763.</title>
        <authorList>
            <person name="Weiss V.A."/>
            <person name="Vicente V.A."/>
            <person name="Raittz R.T."/>
            <person name="Moreno L.F."/>
            <person name="De Souza E.M."/>
            <person name="Pedrosa F.O."/>
            <person name="Steffens M.B."/>
            <person name="Faoro H."/>
            <person name="Tadra-Sfeir M.Z."/>
            <person name="Najafzadeh M.J."/>
            <person name="Felipe M.S."/>
            <person name="Teixeira M."/>
            <person name="Sun J."/>
            <person name="Xi L."/>
            <person name="Gomes R."/>
            <person name="De Azevedo C.M."/>
            <person name="Salgado C.G."/>
            <person name="Da Silva M.B."/>
            <person name="Nascimento M.F."/>
            <person name="Queiroz-Telles F."/>
            <person name="Attili D.S."/>
            <person name="Gorbushina A."/>
        </authorList>
    </citation>
    <scope>NUCLEOTIDE SEQUENCE [LARGE SCALE GENOMIC DNA]</scope>
    <source>
        <strain evidence="2 3">CBS 125763</strain>
    </source>
</reference>
<name>A0A178ZUH8_9EURO</name>
<dbReference type="AlphaFoldDB" id="A0A178ZUH8"/>
<dbReference type="EMBL" id="LVYI01000002">
    <property type="protein sequence ID" value="OAP63420.1"/>
    <property type="molecule type" value="Genomic_DNA"/>
</dbReference>
<feature type="compositionally biased region" description="Basic residues" evidence="1">
    <location>
        <begin position="316"/>
        <end position="328"/>
    </location>
</feature>
<feature type="compositionally biased region" description="Basic and acidic residues" evidence="1">
    <location>
        <begin position="306"/>
        <end position="315"/>
    </location>
</feature>
<evidence type="ECO:0000256" key="1">
    <source>
        <dbReference type="SAM" id="MobiDB-lite"/>
    </source>
</evidence>
<feature type="compositionally biased region" description="Polar residues" evidence="1">
    <location>
        <begin position="372"/>
        <end position="388"/>
    </location>
</feature>
<protein>
    <submittedName>
        <fullName evidence="2">Uncharacterized protein</fullName>
    </submittedName>
</protein>
<feature type="compositionally biased region" description="Basic and acidic residues" evidence="1">
    <location>
        <begin position="394"/>
        <end position="403"/>
    </location>
</feature>
<dbReference type="Proteomes" id="UP000078343">
    <property type="component" value="Unassembled WGS sequence"/>
</dbReference>
<evidence type="ECO:0000313" key="3">
    <source>
        <dbReference type="Proteomes" id="UP000078343"/>
    </source>
</evidence>
<feature type="region of interest" description="Disordered" evidence="1">
    <location>
        <begin position="1"/>
        <end position="152"/>
    </location>
</feature>
<feature type="compositionally biased region" description="Acidic residues" evidence="1">
    <location>
        <begin position="343"/>
        <end position="353"/>
    </location>
</feature>
<accession>A0A178ZUH8</accession>
<proteinExistence type="predicted"/>
<organism evidence="2 3">
    <name type="scientific">Fonsecaea erecta</name>
    <dbReference type="NCBI Taxonomy" id="1367422"/>
    <lineage>
        <taxon>Eukaryota</taxon>
        <taxon>Fungi</taxon>
        <taxon>Dikarya</taxon>
        <taxon>Ascomycota</taxon>
        <taxon>Pezizomycotina</taxon>
        <taxon>Eurotiomycetes</taxon>
        <taxon>Chaetothyriomycetidae</taxon>
        <taxon>Chaetothyriales</taxon>
        <taxon>Herpotrichiellaceae</taxon>
        <taxon>Fonsecaea</taxon>
    </lineage>
</organism>
<sequence length="456" mass="50291">MTSTPPLQIASTPQTPETPLHGAAYERSNTSSNRRATRTSSRIASTNLHSTPDGREKIPDVEAPVTTPRSSRKARPRVAPGYQSPESTPKHKAPRRVHVISPPSPDDETLPLNTNKPPPSKSHLQPFASSSTTISDGMLPTPVKTPKKKMIPKASNAARALFQDNTLSANHLVDFEPSPKRNRKSKRYNGFSLESFTVGNDDSRGQVQIYTDSRDRVPHVDNSESNPFIERSMNGETSSSRKIAGTSKRRKVSGERKKLDPQVEEAIEKDDGMVYVFRGKKVYRRFDDEEDEEEDIDEGDLGLLEHTPKGSDVKRLRTLTRRSIKPKRLFQTEAQQKAREAEREEEALTDIEEPIDHREDASAAVGDGKSSEVASNSVTRRSLRSSGPVSLIPKDAESLDASRRSTQKASPFDSWPRLKSGGRPAASTPKGKKRSAVDMLDNSVGAIGVEAKKSKT</sequence>
<comment type="caution">
    <text evidence="2">The sequence shown here is derived from an EMBL/GenBank/DDBJ whole genome shotgun (WGS) entry which is preliminary data.</text>
</comment>
<evidence type="ECO:0000313" key="2">
    <source>
        <dbReference type="EMBL" id="OAP63420.1"/>
    </source>
</evidence>
<feature type="compositionally biased region" description="Acidic residues" evidence="1">
    <location>
        <begin position="288"/>
        <end position="300"/>
    </location>
</feature>